<evidence type="ECO:0000313" key="6">
    <source>
        <dbReference type="Proteomes" id="UP000565078"/>
    </source>
</evidence>
<dbReference type="InterPro" id="IPR017871">
    <property type="entry name" value="ABC_transporter-like_CS"/>
</dbReference>
<dbReference type="FunFam" id="3.40.50.300:FF:001546">
    <property type="entry name" value="RNase L inhibitor homolog"/>
    <property type="match status" value="1"/>
</dbReference>
<dbReference type="SUPFAM" id="SSF54862">
    <property type="entry name" value="4Fe-4S ferredoxins"/>
    <property type="match status" value="1"/>
</dbReference>
<accession>A0A7J4IYG7</accession>
<dbReference type="GO" id="GO:0016491">
    <property type="term" value="F:oxidoreductase activity"/>
    <property type="evidence" value="ECO:0007669"/>
    <property type="project" value="UniProtKB-ARBA"/>
</dbReference>
<dbReference type="InterPro" id="IPR027417">
    <property type="entry name" value="P-loop_NTPase"/>
</dbReference>
<organism evidence="5 6">
    <name type="scientific">Candidatus Iainarchaeum sp</name>
    <dbReference type="NCBI Taxonomy" id="3101447"/>
    <lineage>
        <taxon>Archaea</taxon>
        <taxon>Candidatus Iainarchaeota</taxon>
        <taxon>Candidatus Iainarchaeia</taxon>
        <taxon>Candidatus Iainarchaeales</taxon>
        <taxon>Candidatus Iainarchaeaceae</taxon>
        <taxon>Candidatus Iainarchaeum</taxon>
    </lineage>
</organism>
<keyword evidence="2" id="KW-0067">ATP-binding</keyword>
<dbReference type="PROSITE" id="PS50893">
    <property type="entry name" value="ABC_TRANSPORTER_2"/>
    <property type="match status" value="2"/>
</dbReference>
<dbReference type="Pfam" id="PF00005">
    <property type="entry name" value="ABC_tran"/>
    <property type="match status" value="2"/>
</dbReference>
<dbReference type="AlphaFoldDB" id="A0A7J4IYG7"/>
<sequence length="597" mass="66450">MVRVAVLENDRCVNGESCSFVCGNVCPVNRAGKECITLPEDRDNSAKRLVPIISEELCIGCNICVQKCPVDCIYIENLVQELKESPVQRFGENAFRIYRLPAVKGGGVTGLIGRNGIGKSTILKILAGQIIPNLGDWKKKGDYDSVISFFRGKELQNYFGALKEGGTKVSYKPQNITDIPKVFKGNVKGLLEKAARPEKLSEISRELNIEKILGRDLSALSGGELQRVAIAACALREADFYAFDEPTSYLDVRERLNCAHVIRSVAQGERGVVLIEHDLAVLDYLSDYIHLLYGKKGVYGIVSNPKSTRNGINEFLEGYVHDENVRFRREELRFEVKPSADYRKKKVAATYPAMEKSFSGFSLHVDEGDLREAEVIGVLGPNGTGKTTFVKMLAGLESPDGKKSGLDFKVSYKPQYLVAQPGITVGEFLDSQNIDKSLYRNEVDRRLSITELQHHRLDELSGGELQKVAVGVCLSRLDSDVILLDEPSAFVDVEDRLNIANAIRSVVDSKRKVAMVVDHDLLFQDYVSDRLMVFEGEPSVKGVCHNALPMREGMNLFLKGLGITYRRDGQTGRPRINKAGSQMDEDQKKKGEYYYTV</sequence>
<name>A0A7J4IYG7_9ARCH</name>
<dbReference type="InterPro" id="IPR013283">
    <property type="entry name" value="RLI1"/>
</dbReference>
<gene>
    <name evidence="5" type="ORF">HA254_01425</name>
</gene>
<dbReference type="InterPro" id="IPR003439">
    <property type="entry name" value="ABC_transporter-like_ATP-bd"/>
</dbReference>
<dbReference type="PROSITE" id="PS00211">
    <property type="entry name" value="ABC_TRANSPORTER_1"/>
    <property type="match status" value="2"/>
</dbReference>
<dbReference type="PROSITE" id="PS51379">
    <property type="entry name" value="4FE4S_FER_2"/>
    <property type="match status" value="1"/>
</dbReference>
<dbReference type="InterPro" id="IPR017896">
    <property type="entry name" value="4Fe4S_Fe-S-bd"/>
</dbReference>
<dbReference type="GO" id="GO:0016887">
    <property type="term" value="F:ATP hydrolysis activity"/>
    <property type="evidence" value="ECO:0007669"/>
    <property type="project" value="InterPro"/>
</dbReference>
<dbReference type="Proteomes" id="UP000565078">
    <property type="component" value="Unassembled WGS sequence"/>
</dbReference>
<dbReference type="SUPFAM" id="SSF52540">
    <property type="entry name" value="P-loop containing nucleoside triphosphate hydrolases"/>
    <property type="match status" value="2"/>
</dbReference>
<comment type="caution">
    <text evidence="5">The sequence shown here is derived from an EMBL/GenBank/DDBJ whole genome shotgun (WGS) entry which is preliminary data.</text>
</comment>
<dbReference type="PROSITE" id="PS00198">
    <property type="entry name" value="4FE4S_FER_1"/>
    <property type="match status" value="1"/>
</dbReference>
<reference evidence="6" key="1">
    <citation type="journal article" date="2020" name="bioRxiv">
        <title>A rank-normalized archaeal taxonomy based on genome phylogeny resolves widespread incomplete and uneven classifications.</title>
        <authorList>
            <person name="Rinke C."/>
            <person name="Chuvochina M."/>
            <person name="Mussig A.J."/>
            <person name="Chaumeil P.-A."/>
            <person name="Waite D.W."/>
            <person name="Whitman W.B."/>
            <person name="Parks D.H."/>
            <person name="Hugenholtz P."/>
        </authorList>
    </citation>
    <scope>NUCLEOTIDE SEQUENCE [LARGE SCALE GENOMIC DNA]</scope>
</reference>
<dbReference type="EMBL" id="DUGC01000030">
    <property type="protein sequence ID" value="HIH09309.1"/>
    <property type="molecule type" value="Genomic_DNA"/>
</dbReference>
<dbReference type="GO" id="GO:0005524">
    <property type="term" value="F:ATP binding"/>
    <property type="evidence" value="ECO:0007669"/>
    <property type="project" value="UniProtKB-KW"/>
</dbReference>
<dbReference type="InterPro" id="IPR017900">
    <property type="entry name" value="4Fe4S_Fe_S_CS"/>
</dbReference>
<dbReference type="NCBIfam" id="NF009945">
    <property type="entry name" value="PRK13409.1"/>
    <property type="match status" value="1"/>
</dbReference>
<dbReference type="PRINTS" id="PR01868">
    <property type="entry name" value="ABCEFAMILY"/>
</dbReference>
<feature type="domain" description="ABC transporter" evidence="3">
    <location>
        <begin position="73"/>
        <end position="318"/>
    </location>
</feature>
<evidence type="ECO:0000256" key="1">
    <source>
        <dbReference type="ARBA" id="ARBA00022741"/>
    </source>
</evidence>
<dbReference type="Pfam" id="PF00037">
    <property type="entry name" value="Fer4"/>
    <property type="match status" value="1"/>
</dbReference>
<dbReference type="Gene3D" id="3.40.50.300">
    <property type="entry name" value="P-loop containing nucleotide triphosphate hydrolases"/>
    <property type="match status" value="2"/>
</dbReference>
<dbReference type="PANTHER" id="PTHR19248">
    <property type="entry name" value="ATP-BINDING TRANSPORT PROTEIN-RELATED"/>
    <property type="match status" value="1"/>
</dbReference>
<feature type="domain" description="4Fe-4S ferredoxin-type" evidence="4">
    <location>
        <begin position="49"/>
        <end position="78"/>
    </location>
</feature>
<evidence type="ECO:0000313" key="5">
    <source>
        <dbReference type="EMBL" id="HIH09309.1"/>
    </source>
</evidence>
<feature type="domain" description="ABC transporter" evidence="3">
    <location>
        <begin position="342"/>
        <end position="561"/>
    </location>
</feature>
<dbReference type="SMART" id="SM00382">
    <property type="entry name" value="AAA"/>
    <property type="match status" value="2"/>
</dbReference>
<proteinExistence type="predicted"/>
<evidence type="ECO:0000256" key="2">
    <source>
        <dbReference type="ARBA" id="ARBA00022840"/>
    </source>
</evidence>
<evidence type="ECO:0000259" key="3">
    <source>
        <dbReference type="PROSITE" id="PS50893"/>
    </source>
</evidence>
<keyword evidence="1" id="KW-0547">Nucleotide-binding</keyword>
<dbReference type="InterPro" id="IPR003593">
    <property type="entry name" value="AAA+_ATPase"/>
</dbReference>
<protein>
    <submittedName>
        <fullName evidence="5">Ribosome biogenesis/translation initiation ATPase RLI</fullName>
    </submittedName>
</protein>
<evidence type="ECO:0000259" key="4">
    <source>
        <dbReference type="PROSITE" id="PS51379"/>
    </source>
</evidence>